<dbReference type="AlphaFoldDB" id="A0AAV9ZI48"/>
<feature type="region of interest" description="Disordered" evidence="1">
    <location>
        <begin position="49"/>
        <end position="78"/>
    </location>
</feature>
<feature type="compositionally biased region" description="Low complexity" evidence="1">
    <location>
        <begin position="107"/>
        <end position="120"/>
    </location>
</feature>
<protein>
    <submittedName>
        <fullName evidence="2">Uncharacterized protein</fullName>
    </submittedName>
</protein>
<name>A0AAV9ZI48_9AGAR</name>
<feature type="compositionally biased region" description="Basic and acidic residues" evidence="1">
    <location>
        <begin position="54"/>
        <end position="74"/>
    </location>
</feature>
<feature type="region of interest" description="Disordered" evidence="1">
    <location>
        <begin position="107"/>
        <end position="146"/>
    </location>
</feature>
<reference evidence="2 3" key="1">
    <citation type="journal article" date="2024" name="J Genomics">
        <title>Draft genome sequencing and assembly of Favolaschia claudopus CIRM-BRFM 2984 isolated from oak limbs.</title>
        <authorList>
            <person name="Navarro D."/>
            <person name="Drula E."/>
            <person name="Chaduli D."/>
            <person name="Cazenave R."/>
            <person name="Ahrendt S."/>
            <person name="Wang J."/>
            <person name="Lipzen A."/>
            <person name="Daum C."/>
            <person name="Barry K."/>
            <person name="Grigoriev I.V."/>
            <person name="Favel A."/>
            <person name="Rosso M.N."/>
            <person name="Martin F."/>
        </authorList>
    </citation>
    <scope>NUCLEOTIDE SEQUENCE [LARGE SCALE GENOMIC DNA]</scope>
    <source>
        <strain evidence="2 3">CIRM-BRFM 2984</strain>
    </source>
</reference>
<proteinExistence type="predicted"/>
<gene>
    <name evidence="2" type="ORF">R3P38DRAFT_2807749</name>
</gene>
<dbReference type="Proteomes" id="UP001362999">
    <property type="component" value="Unassembled WGS sequence"/>
</dbReference>
<organism evidence="2 3">
    <name type="scientific">Favolaschia claudopus</name>
    <dbReference type="NCBI Taxonomy" id="2862362"/>
    <lineage>
        <taxon>Eukaryota</taxon>
        <taxon>Fungi</taxon>
        <taxon>Dikarya</taxon>
        <taxon>Basidiomycota</taxon>
        <taxon>Agaricomycotina</taxon>
        <taxon>Agaricomycetes</taxon>
        <taxon>Agaricomycetidae</taxon>
        <taxon>Agaricales</taxon>
        <taxon>Marasmiineae</taxon>
        <taxon>Mycenaceae</taxon>
        <taxon>Favolaschia</taxon>
    </lineage>
</organism>
<feature type="compositionally biased region" description="Basic and acidic residues" evidence="1">
    <location>
        <begin position="359"/>
        <end position="371"/>
    </location>
</feature>
<feature type="region of interest" description="Disordered" evidence="1">
    <location>
        <begin position="175"/>
        <end position="275"/>
    </location>
</feature>
<keyword evidence="3" id="KW-1185">Reference proteome</keyword>
<accession>A0AAV9ZI48</accession>
<comment type="caution">
    <text evidence="2">The sequence shown here is derived from an EMBL/GenBank/DDBJ whole genome shotgun (WGS) entry which is preliminary data.</text>
</comment>
<evidence type="ECO:0000313" key="3">
    <source>
        <dbReference type="Proteomes" id="UP001362999"/>
    </source>
</evidence>
<evidence type="ECO:0000313" key="2">
    <source>
        <dbReference type="EMBL" id="KAK6983817.1"/>
    </source>
</evidence>
<feature type="region of interest" description="Disordered" evidence="1">
    <location>
        <begin position="336"/>
        <end position="371"/>
    </location>
</feature>
<dbReference type="EMBL" id="JAWWNJ010000147">
    <property type="protein sequence ID" value="KAK6983817.1"/>
    <property type="molecule type" value="Genomic_DNA"/>
</dbReference>
<evidence type="ECO:0000256" key="1">
    <source>
        <dbReference type="SAM" id="MobiDB-lite"/>
    </source>
</evidence>
<sequence length="371" mass="39960">MASMALLTAKERHGGDDVEAVWGGGCGDWVLEWKRARVFWSIEASVDNGGTVDDGDRRRRREPVSERGGRRDGAEASFGEVDEMVPGWIRRGRGYDSKKLFFWPSAPETTSARSTTAAETVMERGGPRGDAGAVDDGDANRSSSAEDARAMLTRHLGRWMNGVQVKKIDFLSKEPRDGVGAVDDDNARPSSSAEGAGAMPTHPLGRWTKGVGDGLTERTGTSSKNRFFEKRPRDGVGVVERTDSNPSSSADGAGAMPTHHLGRWTKGVSAGLKERRGTSKKIDFFEQRAPRRHHAVDNGDAIPSSSAEGVGAMPIHHLERWMKCLGAGMEEGAGCLGKRPRGDVGAVDDGDANPSSGAEGRKTMLRRHLDR</sequence>